<keyword evidence="1" id="KW-0472">Membrane</keyword>
<proteinExistence type="predicted"/>
<protein>
    <submittedName>
        <fullName evidence="2">Uncharacterized protein</fullName>
    </submittedName>
</protein>
<reference evidence="2 3" key="1">
    <citation type="submission" date="2019-04" db="EMBL/GenBank/DDBJ databases">
        <title>Isolation and culture of sulfate reducing bacteria from the cold seep of the South China Sea.</title>
        <authorList>
            <person name="Sun C."/>
            <person name="Liu R."/>
        </authorList>
    </citation>
    <scope>NUCLEOTIDE SEQUENCE [LARGE SCALE GENOMIC DNA]</scope>
    <source>
        <strain evidence="2 3">CS1</strain>
    </source>
</reference>
<organism evidence="2 3">
    <name type="scientific">Oceanidesulfovibrio marinus</name>
    <dbReference type="NCBI Taxonomy" id="370038"/>
    <lineage>
        <taxon>Bacteria</taxon>
        <taxon>Pseudomonadati</taxon>
        <taxon>Thermodesulfobacteriota</taxon>
        <taxon>Desulfovibrionia</taxon>
        <taxon>Desulfovibrionales</taxon>
        <taxon>Desulfovibrionaceae</taxon>
        <taxon>Oceanidesulfovibrio</taxon>
    </lineage>
</organism>
<gene>
    <name evidence="2" type="ORF">E8L03_05050</name>
</gene>
<evidence type="ECO:0000313" key="3">
    <source>
        <dbReference type="Proteomes" id="UP000503251"/>
    </source>
</evidence>
<evidence type="ECO:0000313" key="2">
    <source>
        <dbReference type="EMBL" id="QJT08334.1"/>
    </source>
</evidence>
<feature type="transmembrane region" description="Helical" evidence="1">
    <location>
        <begin position="40"/>
        <end position="61"/>
    </location>
</feature>
<name>A0ABX6NDU3_9BACT</name>
<dbReference type="RefSeq" id="WP_171266736.1">
    <property type="nucleotide sequence ID" value="NZ_CP039543.1"/>
</dbReference>
<keyword evidence="3" id="KW-1185">Reference proteome</keyword>
<accession>A0ABX6NDU3</accession>
<dbReference type="EMBL" id="CP039543">
    <property type="protein sequence ID" value="QJT08334.1"/>
    <property type="molecule type" value="Genomic_DNA"/>
</dbReference>
<keyword evidence="1" id="KW-0812">Transmembrane</keyword>
<evidence type="ECO:0000256" key="1">
    <source>
        <dbReference type="SAM" id="Phobius"/>
    </source>
</evidence>
<dbReference type="Proteomes" id="UP000503251">
    <property type="component" value="Chromosome"/>
</dbReference>
<feature type="transmembrane region" description="Helical" evidence="1">
    <location>
        <begin position="99"/>
        <end position="119"/>
    </location>
</feature>
<sequence>MNASFFRNPTLFAPRPVLWSYIALEIFKAIYALTPPISEYPIPLVACIAVVFYSVPVYFILIKHITFIRIIYTSLILLLSAVNAVASMTAIFVSEVWGFALFSAVINTYFLIGGINLLFARKWHPGRLGVSS</sequence>
<feature type="transmembrane region" description="Helical" evidence="1">
    <location>
        <begin position="70"/>
        <end position="93"/>
    </location>
</feature>
<keyword evidence="1" id="KW-1133">Transmembrane helix</keyword>